<dbReference type="AlphaFoldDB" id="A0A0J1B966"/>
<reference evidence="1" key="1">
    <citation type="submission" date="2015-05" db="EMBL/GenBank/DDBJ databases">
        <title>Permanent draft genome of Rhodopirellula islandicus K833.</title>
        <authorList>
            <person name="Kizina J."/>
            <person name="Richter M."/>
            <person name="Glockner F.O."/>
            <person name="Harder J."/>
        </authorList>
    </citation>
    <scope>NUCLEOTIDE SEQUENCE [LARGE SCALE GENOMIC DNA]</scope>
    <source>
        <strain evidence="1">K833</strain>
    </source>
</reference>
<name>A0A0J1B966_RHOIS</name>
<dbReference type="EMBL" id="LECT01000042">
    <property type="protein sequence ID" value="KLU02996.1"/>
    <property type="molecule type" value="Genomic_DNA"/>
</dbReference>
<protein>
    <submittedName>
        <fullName evidence="1">Uncharacterized protein</fullName>
    </submittedName>
</protein>
<sequence length="177" mass="19812">MRMSAGGVAKVSGKRVFWVQFSLTHLGVVLRFRGSINERSQLQQSCIGLPGYTLQGLRGDRTESFLVYVSGFQSSVWFVPVTNLGTSAPSYARRPLRGDLRNLDASQLVEFVVNDVSTHVGWALLPVGVADVGQEWPTYDEIHKRLRFRLPGKRDCVVQHVSERTDRVSRSRVGEAH</sequence>
<evidence type="ECO:0000313" key="1">
    <source>
        <dbReference type="EMBL" id="KLU02996.1"/>
    </source>
</evidence>
<comment type="caution">
    <text evidence="1">The sequence shown here is derived from an EMBL/GenBank/DDBJ whole genome shotgun (WGS) entry which is preliminary data.</text>
</comment>
<accession>A0A0J1B966</accession>
<organism evidence="1 2">
    <name type="scientific">Rhodopirellula islandica</name>
    <dbReference type="NCBI Taxonomy" id="595434"/>
    <lineage>
        <taxon>Bacteria</taxon>
        <taxon>Pseudomonadati</taxon>
        <taxon>Planctomycetota</taxon>
        <taxon>Planctomycetia</taxon>
        <taxon>Pirellulales</taxon>
        <taxon>Pirellulaceae</taxon>
        <taxon>Rhodopirellula</taxon>
    </lineage>
</organism>
<dbReference type="PATRIC" id="fig|595434.4.peg.4713"/>
<evidence type="ECO:0000313" key="2">
    <source>
        <dbReference type="Proteomes" id="UP000036367"/>
    </source>
</evidence>
<proteinExistence type="predicted"/>
<dbReference type="Proteomes" id="UP000036367">
    <property type="component" value="Unassembled WGS sequence"/>
</dbReference>
<keyword evidence="2" id="KW-1185">Reference proteome</keyword>
<gene>
    <name evidence="1" type="ORF">RISK_004966</name>
</gene>